<dbReference type="PROSITE" id="PS50949">
    <property type="entry name" value="HTH_GNTR"/>
    <property type="match status" value="1"/>
</dbReference>
<keyword evidence="1" id="KW-0805">Transcription regulation</keyword>
<dbReference type="EMBL" id="ANBP01000006">
    <property type="protein sequence ID" value="KAB7757722.1"/>
    <property type="molecule type" value="Genomic_DNA"/>
</dbReference>
<dbReference type="InterPro" id="IPR011711">
    <property type="entry name" value="GntR_C"/>
</dbReference>
<dbReference type="InterPro" id="IPR008920">
    <property type="entry name" value="TF_FadR/GntR_C"/>
</dbReference>
<evidence type="ECO:0000313" key="6">
    <source>
        <dbReference type="Proteomes" id="UP000325690"/>
    </source>
</evidence>
<accession>A0A5N5V715</accession>
<evidence type="ECO:0000256" key="3">
    <source>
        <dbReference type="ARBA" id="ARBA00023163"/>
    </source>
</evidence>
<keyword evidence="6" id="KW-1185">Reference proteome</keyword>
<evidence type="ECO:0000256" key="2">
    <source>
        <dbReference type="ARBA" id="ARBA00023125"/>
    </source>
</evidence>
<dbReference type="Pfam" id="PF00392">
    <property type="entry name" value="GntR"/>
    <property type="match status" value="1"/>
</dbReference>
<reference evidence="5 6" key="1">
    <citation type="submission" date="2012-10" db="EMBL/GenBank/DDBJ databases">
        <title>The draft sequence of the Mycobacterium pheli genome.</title>
        <authorList>
            <person name="Pettersson B.M.F."/>
            <person name="Das S."/>
            <person name="Dasgupta S."/>
            <person name="Bhattacharya A."/>
            <person name="Kirsebom L.A."/>
        </authorList>
    </citation>
    <scope>NUCLEOTIDE SEQUENCE [LARGE SCALE GENOMIC DNA]</scope>
    <source>
        <strain evidence="5 6">CCUG 21000</strain>
    </source>
</reference>
<evidence type="ECO:0000259" key="4">
    <source>
        <dbReference type="PROSITE" id="PS50949"/>
    </source>
</evidence>
<organism evidence="5 6">
    <name type="scientific">Mycolicibacterium phlei DSM 43239 = CCUG 21000</name>
    <dbReference type="NCBI Taxonomy" id="1226750"/>
    <lineage>
        <taxon>Bacteria</taxon>
        <taxon>Bacillati</taxon>
        <taxon>Actinomycetota</taxon>
        <taxon>Actinomycetes</taxon>
        <taxon>Mycobacteriales</taxon>
        <taxon>Mycobacteriaceae</taxon>
        <taxon>Mycolicibacterium</taxon>
    </lineage>
</organism>
<keyword evidence="3" id="KW-0804">Transcription</keyword>
<dbReference type="InterPro" id="IPR036390">
    <property type="entry name" value="WH_DNA-bd_sf"/>
</dbReference>
<dbReference type="PANTHER" id="PTHR43537:SF20">
    <property type="entry name" value="HTH-TYPE TRANSCRIPTIONAL REPRESSOR GLAR"/>
    <property type="match status" value="1"/>
</dbReference>
<dbReference type="Pfam" id="PF07729">
    <property type="entry name" value="FCD"/>
    <property type="match status" value="1"/>
</dbReference>
<protein>
    <submittedName>
        <fullName evidence="5">GntR family transcriptional regulator</fullName>
    </submittedName>
</protein>
<dbReference type="CDD" id="cd07377">
    <property type="entry name" value="WHTH_GntR"/>
    <property type="match status" value="1"/>
</dbReference>
<dbReference type="InterPro" id="IPR000524">
    <property type="entry name" value="Tscrpt_reg_HTH_GntR"/>
</dbReference>
<dbReference type="GO" id="GO:0003677">
    <property type="term" value="F:DNA binding"/>
    <property type="evidence" value="ECO:0007669"/>
    <property type="project" value="UniProtKB-KW"/>
</dbReference>
<dbReference type="InterPro" id="IPR036388">
    <property type="entry name" value="WH-like_DNA-bd_sf"/>
</dbReference>
<dbReference type="SMART" id="SM00345">
    <property type="entry name" value="HTH_GNTR"/>
    <property type="match status" value="1"/>
</dbReference>
<gene>
    <name evidence="5" type="ORF">MPHL21000_06435</name>
</gene>
<dbReference type="SUPFAM" id="SSF48008">
    <property type="entry name" value="GntR ligand-binding domain-like"/>
    <property type="match status" value="1"/>
</dbReference>
<dbReference type="SMART" id="SM00895">
    <property type="entry name" value="FCD"/>
    <property type="match status" value="1"/>
</dbReference>
<dbReference type="Proteomes" id="UP000325690">
    <property type="component" value="Unassembled WGS sequence"/>
</dbReference>
<dbReference type="Gene3D" id="1.10.10.10">
    <property type="entry name" value="Winged helix-like DNA-binding domain superfamily/Winged helix DNA-binding domain"/>
    <property type="match status" value="1"/>
</dbReference>
<keyword evidence="2" id="KW-0238">DNA-binding</keyword>
<dbReference type="SUPFAM" id="SSF46785">
    <property type="entry name" value="Winged helix' DNA-binding domain"/>
    <property type="match status" value="1"/>
</dbReference>
<name>A0A5N5V715_MYCPH</name>
<dbReference type="Gene3D" id="1.20.120.530">
    <property type="entry name" value="GntR ligand-binding domain-like"/>
    <property type="match status" value="1"/>
</dbReference>
<evidence type="ECO:0000256" key="1">
    <source>
        <dbReference type="ARBA" id="ARBA00023015"/>
    </source>
</evidence>
<comment type="caution">
    <text evidence="5">The sequence shown here is derived from an EMBL/GenBank/DDBJ whole genome shotgun (WGS) entry which is preliminary data.</text>
</comment>
<feature type="domain" description="HTH gntR-type" evidence="4">
    <location>
        <begin position="16"/>
        <end position="83"/>
    </location>
</feature>
<dbReference type="PANTHER" id="PTHR43537">
    <property type="entry name" value="TRANSCRIPTIONAL REGULATOR, GNTR FAMILY"/>
    <property type="match status" value="1"/>
</dbReference>
<proteinExistence type="predicted"/>
<sequence>MVRSMTATAGEVAAGLGPTARVYQALRADILACRIAPGSRLGFAALVERYDCSIGAIREALQRLSEQGLVVAEPKRGFRVVDISPEDLNDLTEARCEIEVLAARYAVNRGDLAWESALVAAHHRMERTPMYDADDPDRLSDDWVVAHAAFHQALLDGCTNRRILSAATALRDSAELYRQWSAPQHDRERDIAAEHRAILDAAVARDADLACELLTAHIQRTTDVLLSSPS</sequence>
<dbReference type="AlphaFoldDB" id="A0A5N5V715"/>
<evidence type="ECO:0000313" key="5">
    <source>
        <dbReference type="EMBL" id="KAB7757722.1"/>
    </source>
</evidence>
<dbReference type="GO" id="GO:0003700">
    <property type="term" value="F:DNA-binding transcription factor activity"/>
    <property type="evidence" value="ECO:0007669"/>
    <property type="project" value="InterPro"/>
</dbReference>